<protein>
    <recommendedName>
        <fullName evidence="4">Phosphotransferase family enzyme</fullName>
    </recommendedName>
</protein>
<evidence type="ECO:0008006" key="4">
    <source>
        <dbReference type="Google" id="ProtNLM"/>
    </source>
</evidence>
<evidence type="ECO:0000313" key="2">
    <source>
        <dbReference type="EMBL" id="GAA0931064.1"/>
    </source>
</evidence>
<name>A0ABP4A3H9_9PSEU</name>
<dbReference type="EMBL" id="BAAAHP010000053">
    <property type="protein sequence ID" value="GAA0931064.1"/>
    <property type="molecule type" value="Genomic_DNA"/>
</dbReference>
<dbReference type="SUPFAM" id="SSF56112">
    <property type="entry name" value="Protein kinase-like (PK-like)"/>
    <property type="match status" value="1"/>
</dbReference>
<dbReference type="InterPro" id="IPR011009">
    <property type="entry name" value="Kinase-like_dom_sf"/>
</dbReference>
<evidence type="ECO:0000313" key="3">
    <source>
        <dbReference type="Proteomes" id="UP001499967"/>
    </source>
</evidence>
<evidence type="ECO:0000256" key="1">
    <source>
        <dbReference type="SAM" id="MobiDB-lite"/>
    </source>
</evidence>
<dbReference type="Gene3D" id="3.30.200.20">
    <property type="entry name" value="Phosphorylase Kinase, domain 1"/>
    <property type="match status" value="1"/>
</dbReference>
<keyword evidence="3" id="KW-1185">Reference proteome</keyword>
<feature type="region of interest" description="Disordered" evidence="1">
    <location>
        <begin position="57"/>
        <end position="77"/>
    </location>
</feature>
<accession>A0ABP4A3H9</accession>
<dbReference type="RefSeq" id="WP_343940890.1">
    <property type="nucleotide sequence ID" value="NZ_BAAAHP010000053.1"/>
</dbReference>
<reference evidence="3" key="1">
    <citation type="journal article" date="2019" name="Int. J. Syst. Evol. Microbiol.">
        <title>The Global Catalogue of Microorganisms (GCM) 10K type strain sequencing project: providing services to taxonomists for standard genome sequencing and annotation.</title>
        <authorList>
            <consortium name="The Broad Institute Genomics Platform"/>
            <consortium name="The Broad Institute Genome Sequencing Center for Infectious Disease"/>
            <person name="Wu L."/>
            <person name="Ma J."/>
        </authorList>
    </citation>
    <scope>NUCLEOTIDE SEQUENCE [LARGE SCALE GENOMIC DNA]</scope>
    <source>
        <strain evidence="3">JCM 11117</strain>
    </source>
</reference>
<organism evidence="2 3">
    <name type="scientific">Pseudonocardia zijingensis</name>
    <dbReference type="NCBI Taxonomy" id="153376"/>
    <lineage>
        <taxon>Bacteria</taxon>
        <taxon>Bacillati</taxon>
        <taxon>Actinomycetota</taxon>
        <taxon>Actinomycetes</taxon>
        <taxon>Pseudonocardiales</taxon>
        <taxon>Pseudonocardiaceae</taxon>
        <taxon>Pseudonocardia</taxon>
    </lineage>
</organism>
<feature type="region of interest" description="Disordered" evidence="1">
    <location>
        <begin position="1"/>
        <end position="23"/>
    </location>
</feature>
<proteinExistence type="predicted"/>
<gene>
    <name evidence="2" type="ORF">GCM10009559_18870</name>
</gene>
<dbReference type="Proteomes" id="UP001499967">
    <property type="component" value="Unassembled WGS sequence"/>
</dbReference>
<sequence>MTEWSPVAAGESHAQVLRRDDGALVAKRTPPSGVADRWEERLRIEWLACTGIPGPTVVDRSTTPDGGANLVMTAVPR</sequence>
<comment type="caution">
    <text evidence="2">The sequence shown here is derived from an EMBL/GenBank/DDBJ whole genome shotgun (WGS) entry which is preliminary data.</text>
</comment>